<dbReference type="PANTHER" id="PTHR12697">
    <property type="entry name" value="PBS LYASE HEAT-LIKE PROTEIN"/>
    <property type="match status" value="1"/>
</dbReference>
<evidence type="ECO:0000313" key="1">
    <source>
        <dbReference type="EMBL" id="CAD9233251.1"/>
    </source>
</evidence>
<gene>
    <name evidence="1" type="ORF">CCAE0312_LOCUS5337</name>
</gene>
<accession>A0A7S1TDD5</accession>
<evidence type="ECO:0008006" key="2">
    <source>
        <dbReference type="Google" id="ProtNLM"/>
    </source>
</evidence>
<dbReference type="InterPro" id="IPR004155">
    <property type="entry name" value="PBS_lyase_HEAT"/>
</dbReference>
<protein>
    <recommendedName>
        <fullName evidence="2">Phycocyanin alpha phycocyanobilin lyase</fullName>
    </recommendedName>
</protein>
<dbReference type="AlphaFoldDB" id="A0A7S1TDD5"/>
<proteinExistence type="predicted"/>
<dbReference type="InterPro" id="IPR016024">
    <property type="entry name" value="ARM-type_fold"/>
</dbReference>
<name>A0A7S1TDD5_9RHOD</name>
<dbReference type="SMART" id="SM00567">
    <property type="entry name" value="EZ_HEAT"/>
    <property type="match status" value="3"/>
</dbReference>
<dbReference type="PANTHER" id="PTHR12697:SF5">
    <property type="entry name" value="DEOXYHYPUSINE HYDROXYLASE"/>
    <property type="match status" value="1"/>
</dbReference>
<reference evidence="1" key="1">
    <citation type="submission" date="2021-01" db="EMBL/GenBank/DDBJ databases">
        <authorList>
            <person name="Corre E."/>
            <person name="Pelletier E."/>
            <person name="Niang G."/>
            <person name="Scheremetjew M."/>
            <person name="Finn R."/>
            <person name="Kale V."/>
            <person name="Holt S."/>
            <person name="Cochrane G."/>
            <person name="Meng A."/>
            <person name="Brown T."/>
            <person name="Cohen L."/>
        </authorList>
    </citation>
    <scope>NUCLEOTIDE SEQUENCE</scope>
    <source>
        <strain evidence="1">SAG 36.94</strain>
    </source>
</reference>
<dbReference type="Pfam" id="PF13646">
    <property type="entry name" value="HEAT_2"/>
    <property type="match status" value="2"/>
</dbReference>
<sequence>MYQMGFVGIYCDSWVDTGSVHVCCGRREGLNRRVHLRRRAKYDVIRCAEVEGASEFDAGTLREMLTTGKRADRARAVNLARHLPPADCLDLLLEAVTSKDPQIRYAAISQMAEVGKTDPDRVMKVAAELLVADPESSVQSGAADVLASLQVPGAFDILEEALRNTKDWMLQFSILAGLGELGDQRAYDVLVEAMSSEEDLLRVAAVGALGELGDVRAIPLIEELAEKAEDPALRDRAQYALNRLKSA</sequence>
<dbReference type="InterPro" id="IPR011989">
    <property type="entry name" value="ARM-like"/>
</dbReference>
<dbReference type="SUPFAM" id="SSF48371">
    <property type="entry name" value="ARM repeat"/>
    <property type="match status" value="1"/>
</dbReference>
<dbReference type="GO" id="GO:0016491">
    <property type="term" value="F:oxidoreductase activity"/>
    <property type="evidence" value="ECO:0007669"/>
    <property type="project" value="TreeGrafter"/>
</dbReference>
<dbReference type="Gene3D" id="1.25.10.10">
    <property type="entry name" value="Leucine-rich Repeat Variant"/>
    <property type="match status" value="1"/>
</dbReference>
<organism evidence="1">
    <name type="scientific">Compsopogon caeruleus</name>
    <dbReference type="NCBI Taxonomy" id="31354"/>
    <lineage>
        <taxon>Eukaryota</taxon>
        <taxon>Rhodophyta</taxon>
        <taxon>Compsopogonophyceae</taxon>
        <taxon>Compsopogonales</taxon>
        <taxon>Compsopogonaceae</taxon>
        <taxon>Compsopogon</taxon>
    </lineage>
</organism>
<dbReference type="EMBL" id="HBGH01009570">
    <property type="protein sequence ID" value="CAD9233251.1"/>
    <property type="molecule type" value="Transcribed_RNA"/>
</dbReference>